<reference evidence="2 3" key="1">
    <citation type="journal article" date="2022" name="bioRxiv">
        <title>Genomics of Preaxostyla Flagellates Illuminates Evolutionary Transitions and the Path Towards Mitochondrial Loss.</title>
        <authorList>
            <person name="Novak L.V.F."/>
            <person name="Treitli S.C."/>
            <person name="Pyrih J."/>
            <person name="Halakuc P."/>
            <person name="Pipaliya S.V."/>
            <person name="Vacek V."/>
            <person name="Brzon O."/>
            <person name="Soukal P."/>
            <person name="Eme L."/>
            <person name="Dacks J.B."/>
            <person name="Karnkowska A."/>
            <person name="Elias M."/>
            <person name="Hampl V."/>
        </authorList>
    </citation>
    <scope>NUCLEOTIDE SEQUENCE [LARGE SCALE GENOMIC DNA]</scope>
    <source>
        <strain evidence="2">NAU3</strain>
        <tissue evidence="2">Gut</tissue>
    </source>
</reference>
<comment type="caution">
    <text evidence="2">The sequence shown here is derived from an EMBL/GenBank/DDBJ whole genome shotgun (WGS) entry which is preliminary data.</text>
</comment>
<dbReference type="EMBL" id="JARBJD010000261">
    <property type="protein sequence ID" value="KAK2945431.1"/>
    <property type="molecule type" value="Genomic_DNA"/>
</dbReference>
<feature type="compositionally biased region" description="Basic and acidic residues" evidence="1">
    <location>
        <begin position="230"/>
        <end position="250"/>
    </location>
</feature>
<feature type="region of interest" description="Disordered" evidence="1">
    <location>
        <begin position="127"/>
        <end position="151"/>
    </location>
</feature>
<dbReference type="Proteomes" id="UP001281761">
    <property type="component" value="Unassembled WGS sequence"/>
</dbReference>
<gene>
    <name evidence="2" type="ORF">BLNAU_19648</name>
</gene>
<accession>A0ABQ9X463</accession>
<feature type="compositionally biased region" description="Low complexity" evidence="1">
    <location>
        <begin position="63"/>
        <end position="79"/>
    </location>
</feature>
<sequence length="312" mass="35408">MSHTTPIRIIDSVYFYLPETYETLNKLQSTCLSDTQIVAQSYATTGDRLYATARKKQALTKNSSSSPSQTTRTRPSTASVQAPSDHLLSSPKRKPADYYLSEECTFSPLINEDSKKIAQKLPPSKAHLAFKEGKTPVVEKKPPPPPKKDAECTFTPKLISQTTSPQSAGARNLSLYEQAPKYRAKQEITRQRILKEEKESLPFSPNTKNTKSTGPTNKLSFEQRQTEFFQQKERRLSKIKAEVEKEEAEKTPFSPQIIRSPHRNSPAKQPQLDEIPGVKEHKHKMDQIYNPPPPPVYPDKRKEMMPKKDDTP</sequence>
<feature type="region of interest" description="Disordered" evidence="1">
    <location>
        <begin position="195"/>
        <end position="312"/>
    </location>
</feature>
<feature type="compositionally biased region" description="Basic and acidic residues" evidence="1">
    <location>
        <begin position="276"/>
        <end position="286"/>
    </location>
</feature>
<feature type="compositionally biased region" description="Polar residues" evidence="1">
    <location>
        <begin position="203"/>
        <end position="229"/>
    </location>
</feature>
<evidence type="ECO:0000313" key="2">
    <source>
        <dbReference type="EMBL" id="KAK2945431.1"/>
    </source>
</evidence>
<keyword evidence="3" id="KW-1185">Reference proteome</keyword>
<proteinExistence type="predicted"/>
<evidence type="ECO:0000256" key="1">
    <source>
        <dbReference type="SAM" id="MobiDB-lite"/>
    </source>
</evidence>
<organism evidence="2 3">
    <name type="scientific">Blattamonas nauphoetae</name>
    <dbReference type="NCBI Taxonomy" id="2049346"/>
    <lineage>
        <taxon>Eukaryota</taxon>
        <taxon>Metamonada</taxon>
        <taxon>Preaxostyla</taxon>
        <taxon>Oxymonadida</taxon>
        <taxon>Blattamonas</taxon>
    </lineage>
</organism>
<name>A0ABQ9X463_9EUKA</name>
<feature type="compositionally biased region" description="Basic and acidic residues" evidence="1">
    <location>
        <begin position="298"/>
        <end position="312"/>
    </location>
</feature>
<feature type="compositionally biased region" description="Basic and acidic residues" evidence="1">
    <location>
        <begin position="129"/>
        <end position="151"/>
    </location>
</feature>
<evidence type="ECO:0000313" key="3">
    <source>
        <dbReference type="Proteomes" id="UP001281761"/>
    </source>
</evidence>
<protein>
    <submittedName>
        <fullName evidence="2">Uncharacterized protein</fullName>
    </submittedName>
</protein>
<feature type="region of interest" description="Disordered" evidence="1">
    <location>
        <begin position="57"/>
        <end position="93"/>
    </location>
</feature>